<keyword evidence="3" id="KW-1185">Reference proteome</keyword>
<evidence type="ECO:0000313" key="3">
    <source>
        <dbReference type="Proteomes" id="UP000233837"/>
    </source>
</evidence>
<feature type="region of interest" description="Disordered" evidence="1">
    <location>
        <begin position="1"/>
        <end position="20"/>
    </location>
</feature>
<gene>
    <name evidence="2" type="ORF">MA16_Dca022810</name>
</gene>
<proteinExistence type="predicted"/>
<name>A0A2I0W7T9_9ASPA</name>
<dbReference type="EMBL" id="KZ502876">
    <property type="protein sequence ID" value="PKU71712.1"/>
    <property type="molecule type" value="Genomic_DNA"/>
</dbReference>
<sequence>MAVDCHQQGHDVETDFEEKRKLTSSLSRSPLLMVNLKINTSGDFLSNLNSIQRIQNPLIKRQGPLVIKEVFYLSLKRIQHVEGKEDGEFRPEQNLKLSQDNSMALEKASISNSRDGKGCLRTQVNPKGLLANSSISYHDSVVYGSNDSVKIADNKLIVEVDPDNMFSILQSVNEDGYEDGYLQNTKMRDEDGKHKIEAKSVNCTDEGVSVMEIGNGLLGEGGSRRKVGGYSPNKL</sequence>
<organism evidence="2 3">
    <name type="scientific">Dendrobium catenatum</name>
    <dbReference type="NCBI Taxonomy" id="906689"/>
    <lineage>
        <taxon>Eukaryota</taxon>
        <taxon>Viridiplantae</taxon>
        <taxon>Streptophyta</taxon>
        <taxon>Embryophyta</taxon>
        <taxon>Tracheophyta</taxon>
        <taxon>Spermatophyta</taxon>
        <taxon>Magnoliopsida</taxon>
        <taxon>Liliopsida</taxon>
        <taxon>Asparagales</taxon>
        <taxon>Orchidaceae</taxon>
        <taxon>Epidendroideae</taxon>
        <taxon>Malaxideae</taxon>
        <taxon>Dendrobiinae</taxon>
        <taxon>Dendrobium</taxon>
    </lineage>
</organism>
<evidence type="ECO:0000313" key="2">
    <source>
        <dbReference type="EMBL" id="PKU71712.1"/>
    </source>
</evidence>
<reference evidence="2 3" key="2">
    <citation type="journal article" date="2017" name="Nature">
        <title>The Apostasia genome and the evolution of orchids.</title>
        <authorList>
            <person name="Zhang G.Q."/>
            <person name="Liu K.W."/>
            <person name="Li Z."/>
            <person name="Lohaus R."/>
            <person name="Hsiao Y.Y."/>
            <person name="Niu S.C."/>
            <person name="Wang J.Y."/>
            <person name="Lin Y.C."/>
            <person name="Xu Q."/>
            <person name="Chen L.J."/>
            <person name="Yoshida K."/>
            <person name="Fujiwara S."/>
            <person name="Wang Z.W."/>
            <person name="Zhang Y.Q."/>
            <person name="Mitsuda N."/>
            <person name="Wang M."/>
            <person name="Liu G.H."/>
            <person name="Pecoraro L."/>
            <person name="Huang H.X."/>
            <person name="Xiao X.J."/>
            <person name="Lin M."/>
            <person name="Wu X.Y."/>
            <person name="Wu W.L."/>
            <person name="Chen Y.Y."/>
            <person name="Chang S.B."/>
            <person name="Sakamoto S."/>
            <person name="Ohme-Takagi M."/>
            <person name="Yagi M."/>
            <person name="Zeng S.J."/>
            <person name="Shen C.Y."/>
            <person name="Yeh C.M."/>
            <person name="Luo Y.B."/>
            <person name="Tsai W.C."/>
            <person name="Van de Peer Y."/>
            <person name="Liu Z.J."/>
        </authorList>
    </citation>
    <scope>NUCLEOTIDE SEQUENCE [LARGE SCALE GENOMIC DNA]</scope>
    <source>
        <tissue evidence="2">The whole plant</tissue>
    </source>
</reference>
<feature type="compositionally biased region" description="Basic and acidic residues" evidence="1">
    <location>
        <begin position="7"/>
        <end position="20"/>
    </location>
</feature>
<dbReference type="AlphaFoldDB" id="A0A2I0W7T9"/>
<accession>A0A2I0W7T9</accession>
<protein>
    <submittedName>
        <fullName evidence="2">Uncharacterized protein</fullName>
    </submittedName>
</protein>
<dbReference type="Proteomes" id="UP000233837">
    <property type="component" value="Unassembled WGS sequence"/>
</dbReference>
<evidence type="ECO:0000256" key="1">
    <source>
        <dbReference type="SAM" id="MobiDB-lite"/>
    </source>
</evidence>
<reference evidence="2 3" key="1">
    <citation type="journal article" date="2016" name="Sci. Rep.">
        <title>The Dendrobium catenatum Lindl. genome sequence provides insights into polysaccharide synthase, floral development and adaptive evolution.</title>
        <authorList>
            <person name="Zhang G.Q."/>
            <person name="Xu Q."/>
            <person name="Bian C."/>
            <person name="Tsai W.C."/>
            <person name="Yeh C.M."/>
            <person name="Liu K.W."/>
            <person name="Yoshida K."/>
            <person name="Zhang L.S."/>
            <person name="Chang S.B."/>
            <person name="Chen F."/>
            <person name="Shi Y."/>
            <person name="Su Y.Y."/>
            <person name="Zhang Y.Q."/>
            <person name="Chen L.J."/>
            <person name="Yin Y."/>
            <person name="Lin M."/>
            <person name="Huang H."/>
            <person name="Deng H."/>
            <person name="Wang Z.W."/>
            <person name="Zhu S.L."/>
            <person name="Zhao X."/>
            <person name="Deng C."/>
            <person name="Niu S.C."/>
            <person name="Huang J."/>
            <person name="Wang M."/>
            <person name="Liu G.H."/>
            <person name="Yang H.J."/>
            <person name="Xiao X.J."/>
            <person name="Hsiao Y.Y."/>
            <person name="Wu W.L."/>
            <person name="Chen Y.Y."/>
            <person name="Mitsuda N."/>
            <person name="Ohme-Takagi M."/>
            <person name="Luo Y.B."/>
            <person name="Van de Peer Y."/>
            <person name="Liu Z.J."/>
        </authorList>
    </citation>
    <scope>NUCLEOTIDE SEQUENCE [LARGE SCALE GENOMIC DNA]</scope>
    <source>
        <tissue evidence="2">The whole plant</tissue>
    </source>
</reference>